<accession>A0ABN6RNF0</accession>
<sequence>MRLLPLTLLLLGSAAQPAPPPPRYCSVLILRDYRLAVTYQAILRLDPTCPPDGVGRLRKVSTLNWGGPYVPQKPGGLPQYGNLWGWSLTSAGSNVPSRELWTLYSWRWQWYDGAEWQPVVVR</sequence>
<evidence type="ECO:0000256" key="1">
    <source>
        <dbReference type="SAM" id="SignalP"/>
    </source>
</evidence>
<dbReference type="RefSeq" id="WP_264778958.1">
    <property type="nucleotide sequence ID" value="NZ_AP026564.1"/>
</dbReference>
<dbReference type="EMBL" id="AP026564">
    <property type="protein sequence ID" value="BDP44830.1"/>
    <property type="molecule type" value="Genomic_DNA"/>
</dbReference>
<evidence type="ECO:0000313" key="3">
    <source>
        <dbReference type="Proteomes" id="UP001064971"/>
    </source>
</evidence>
<protein>
    <submittedName>
        <fullName evidence="2">Uncharacterized protein</fullName>
    </submittedName>
</protein>
<reference evidence="2" key="1">
    <citation type="submission" date="2022-07" db="EMBL/GenBank/DDBJ databases">
        <title>Complete Genome Sequence of the Radioresistant Bacterium Deinococcus aetherius ST0316, Isolated from the Air Dust collected in Lower Stratosphere above Japan.</title>
        <authorList>
            <person name="Satoh K."/>
            <person name="Hagiwara K."/>
            <person name="Katsumata K."/>
            <person name="Kubo A."/>
            <person name="Yokobori S."/>
            <person name="Yamagishi A."/>
            <person name="Oono Y."/>
            <person name="Narumi I."/>
        </authorList>
    </citation>
    <scope>NUCLEOTIDE SEQUENCE</scope>
    <source>
        <strain evidence="2">ST0316</strain>
        <plasmid evidence="2">pDAETH-4</plasmid>
    </source>
</reference>
<keyword evidence="1" id="KW-0732">Signal</keyword>
<geneLocation type="plasmid" evidence="2 3">
    <name>pDAETH-4</name>
</geneLocation>
<gene>
    <name evidence="2" type="ORF">DAETH_47990</name>
</gene>
<feature type="chain" id="PRO_5047279523" evidence="1">
    <location>
        <begin position="18"/>
        <end position="122"/>
    </location>
</feature>
<name>A0ABN6RNF0_9DEIO</name>
<keyword evidence="2" id="KW-0614">Plasmid</keyword>
<organism evidence="2 3">
    <name type="scientific">Deinococcus aetherius</name>
    <dbReference type="NCBI Taxonomy" id="200252"/>
    <lineage>
        <taxon>Bacteria</taxon>
        <taxon>Thermotogati</taxon>
        <taxon>Deinococcota</taxon>
        <taxon>Deinococci</taxon>
        <taxon>Deinococcales</taxon>
        <taxon>Deinococcaceae</taxon>
        <taxon>Deinococcus</taxon>
    </lineage>
</organism>
<feature type="signal peptide" evidence="1">
    <location>
        <begin position="1"/>
        <end position="17"/>
    </location>
</feature>
<proteinExistence type="predicted"/>
<keyword evidence="3" id="KW-1185">Reference proteome</keyword>
<evidence type="ECO:0000313" key="2">
    <source>
        <dbReference type="EMBL" id="BDP44830.1"/>
    </source>
</evidence>
<dbReference type="Proteomes" id="UP001064971">
    <property type="component" value="Plasmid pDAETH-4"/>
</dbReference>